<feature type="transmembrane region" description="Helical" evidence="4">
    <location>
        <begin position="310"/>
        <end position="328"/>
    </location>
</feature>
<comment type="caution">
    <text evidence="6">The sequence shown here is derived from an EMBL/GenBank/DDBJ whole genome shotgun (WGS) entry which is preliminary data.</text>
</comment>
<name>A0A5C8IQF8_9BACT</name>
<evidence type="ECO:0000256" key="1">
    <source>
        <dbReference type="ARBA" id="ARBA00006739"/>
    </source>
</evidence>
<dbReference type="EMBL" id="VRTY01000150">
    <property type="protein sequence ID" value="TXK23266.1"/>
    <property type="molecule type" value="Genomic_DNA"/>
</dbReference>
<evidence type="ECO:0000259" key="5">
    <source>
        <dbReference type="Pfam" id="PF00535"/>
    </source>
</evidence>
<feature type="transmembrane region" description="Helical" evidence="4">
    <location>
        <begin position="282"/>
        <end position="304"/>
    </location>
</feature>
<gene>
    <name evidence="6" type="ORF">FVR03_22810</name>
</gene>
<dbReference type="RefSeq" id="WP_147924091.1">
    <property type="nucleotide sequence ID" value="NZ_VRTY01000150.1"/>
</dbReference>
<dbReference type="InterPro" id="IPR001173">
    <property type="entry name" value="Glyco_trans_2-like"/>
</dbReference>
<keyword evidence="4" id="KW-0472">Membrane</keyword>
<comment type="similarity">
    <text evidence="1">Belongs to the glycosyltransferase 2 family.</text>
</comment>
<dbReference type="InterPro" id="IPR029044">
    <property type="entry name" value="Nucleotide-diphossugar_trans"/>
</dbReference>
<dbReference type="AlphaFoldDB" id="A0A5C8IQF8"/>
<dbReference type="GO" id="GO:0016757">
    <property type="term" value="F:glycosyltransferase activity"/>
    <property type="evidence" value="ECO:0007669"/>
    <property type="project" value="UniProtKB-KW"/>
</dbReference>
<dbReference type="OrthoDB" id="9805625at2"/>
<keyword evidence="7" id="KW-1185">Reference proteome</keyword>
<reference evidence="6 7" key="1">
    <citation type="submission" date="2019-08" db="EMBL/GenBank/DDBJ databases">
        <authorList>
            <person name="Shi S."/>
        </authorList>
    </citation>
    <scope>NUCLEOTIDE SEQUENCE [LARGE SCALE GENOMIC DNA]</scope>
    <source>
        <strain evidence="6 7">GY10130</strain>
    </source>
</reference>
<dbReference type="Pfam" id="PF00535">
    <property type="entry name" value="Glycos_transf_2"/>
    <property type="match status" value="1"/>
</dbReference>
<keyword evidence="3 6" id="KW-0808">Transferase</keyword>
<dbReference type="PANTHER" id="PTHR43630:SF1">
    <property type="entry name" value="POLY-BETA-1,6-N-ACETYL-D-GLUCOSAMINE SYNTHASE"/>
    <property type="match status" value="1"/>
</dbReference>
<feature type="domain" description="Glycosyltransferase 2-like" evidence="5">
    <location>
        <begin position="42"/>
        <end position="213"/>
    </location>
</feature>
<protein>
    <submittedName>
        <fullName evidence="6">Glycosyltransferase</fullName>
    </submittedName>
</protein>
<dbReference type="SUPFAM" id="SSF53448">
    <property type="entry name" value="Nucleotide-diphospho-sugar transferases"/>
    <property type="match status" value="1"/>
</dbReference>
<sequence length="377" mass="43011">MSYLLFLSLAVYGYFIVRRWHAWQKMPVTHIPVGYLPATAVSVIVPARNEEGPIRLLLQDLEQQRYPKELLEVLVVDDHSEDGTAKVVSEYRSKGQMNVRLIQLASYTGLAQKKAAVQKGIELAMGKLLVFTDGDCRVQPGWVAHFEYIYTSQQPKFISGPVSFYNTNSLFERMQLVEFASLIGIGAASIQLNRPNMCNGANLAYTREVFEQVGGFSGNEQVASGDDEFLLHKINRHFPGNVAFLKNEQALVYTEARKNLKSFISQRVRWASKWKSYQEWHVQMLALSVFLVNFLLLLAVPFALGGYMSIWVLVGAYAIKFGIDFLFLKRILSFLNRKSYLVYMLPLQMVYTPYVIYTAIKGLTGRYSWKGRLIRNP</sequence>
<evidence type="ECO:0000256" key="2">
    <source>
        <dbReference type="ARBA" id="ARBA00022676"/>
    </source>
</evidence>
<proteinExistence type="inferred from homology"/>
<evidence type="ECO:0000313" key="7">
    <source>
        <dbReference type="Proteomes" id="UP000321926"/>
    </source>
</evidence>
<keyword evidence="4" id="KW-1133">Transmembrane helix</keyword>
<dbReference type="Proteomes" id="UP000321926">
    <property type="component" value="Unassembled WGS sequence"/>
</dbReference>
<dbReference type="CDD" id="cd04192">
    <property type="entry name" value="GT_2_like_e"/>
    <property type="match status" value="1"/>
</dbReference>
<dbReference type="PANTHER" id="PTHR43630">
    <property type="entry name" value="POLY-BETA-1,6-N-ACETYL-D-GLUCOSAMINE SYNTHASE"/>
    <property type="match status" value="1"/>
</dbReference>
<keyword evidence="4" id="KW-0812">Transmembrane</keyword>
<evidence type="ECO:0000256" key="3">
    <source>
        <dbReference type="ARBA" id="ARBA00022679"/>
    </source>
</evidence>
<feature type="transmembrane region" description="Helical" evidence="4">
    <location>
        <begin position="340"/>
        <end position="360"/>
    </location>
</feature>
<organism evidence="6 7">
    <name type="scientific">Pontibacter qinzhouensis</name>
    <dbReference type="NCBI Taxonomy" id="2603253"/>
    <lineage>
        <taxon>Bacteria</taxon>
        <taxon>Pseudomonadati</taxon>
        <taxon>Bacteroidota</taxon>
        <taxon>Cytophagia</taxon>
        <taxon>Cytophagales</taxon>
        <taxon>Hymenobacteraceae</taxon>
        <taxon>Pontibacter</taxon>
    </lineage>
</organism>
<keyword evidence="2" id="KW-0328">Glycosyltransferase</keyword>
<dbReference type="Gene3D" id="3.90.550.10">
    <property type="entry name" value="Spore Coat Polysaccharide Biosynthesis Protein SpsA, Chain A"/>
    <property type="match status" value="1"/>
</dbReference>
<evidence type="ECO:0000256" key="4">
    <source>
        <dbReference type="SAM" id="Phobius"/>
    </source>
</evidence>
<evidence type="ECO:0000313" key="6">
    <source>
        <dbReference type="EMBL" id="TXK23266.1"/>
    </source>
</evidence>
<accession>A0A5C8IQF8</accession>